<protein>
    <recommendedName>
        <fullName evidence="9">Decarboxylase</fullName>
    </recommendedName>
</protein>
<accession>A0A7V2AU34</accession>
<feature type="active site" description="Proton donor" evidence="4">
    <location>
        <position position="324"/>
    </location>
</feature>
<organism evidence="8">
    <name type="scientific">Eiseniibacteriota bacterium</name>
    <dbReference type="NCBI Taxonomy" id="2212470"/>
    <lineage>
        <taxon>Bacteria</taxon>
        <taxon>Candidatus Eiseniibacteriota</taxon>
    </lineage>
</organism>
<dbReference type="Gene3D" id="3.20.20.10">
    <property type="entry name" value="Alanine racemase"/>
    <property type="match status" value="1"/>
</dbReference>
<dbReference type="InterPro" id="IPR022644">
    <property type="entry name" value="De-COase2_N"/>
</dbReference>
<dbReference type="GO" id="GO:0008836">
    <property type="term" value="F:diaminopimelate decarboxylase activity"/>
    <property type="evidence" value="ECO:0007669"/>
    <property type="project" value="TreeGrafter"/>
</dbReference>
<comment type="similarity">
    <text evidence="5">Belongs to the Orn/Lys/Arg decarboxylase class-II family.</text>
</comment>
<comment type="cofactor">
    <cofactor evidence="1 4">
        <name>pyridoxal 5'-phosphate</name>
        <dbReference type="ChEBI" id="CHEBI:597326"/>
    </cofactor>
</comment>
<dbReference type="PRINTS" id="PR01179">
    <property type="entry name" value="ODADCRBXLASE"/>
</dbReference>
<dbReference type="InterPro" id="IPR029066">
    <property type="entry name" value="PLP-binding_barrel"/>
</dbReference>
<dbReference type="GO" id="GO:0009089">
    <property type="term" value="P:lysine biosynthetic process via diaminopimelate"/>
    <property type="evidence" value="ECO:0007669"/>
    <property type="project" value="TreeGrafter"/>
</dbReference>
<evidence type="ECO:0000256" key="5">
    <source>
        <dbReference type="RuleBase" id="RU003737"/>
    </source>
</evidence>
<comment type="caution">
    <text evidence="8">The sequence shown here is derived from an EMBL/GenBank/DDBJ whole genome shotgun (WGS) entry which is preliminary data.</text>
</comment>
<dbReference type="Gene3D" id="2.40.37.10">
    <property type="entry name" value="Lyase, Ornithine Decarboxylase, Chain A, domain 1"/>
    <property type="match status" value="1"/>
</dbReference>
<reference evidence="8" key="1">
    <citation type="journal article" date="2020" name="mSystems">
        <title>Genome- and Community-Level Interaction Insights into Carbon Utilization and Element Cycling Functions of Hydrothermarchaeota in Hydrothermal Sediment.</title>
        <authorList>
            <person name="Zhou Z."/>
            <person name="Liu Y."/>
            <person name="Xu W."/>
            <person name="Pan J."/>
            <person name="Luo Z.H."/>
            <person name="Li M."/>
        </authorList>
    </citation>
    <scope>NUCLEOTIDE SEQUENCE [LARGE SCALE GENOMIC DNA]</scope>
    <source>
        <strain evidence="8">SpSt-1233</strain>
    </source>
</reference>
<feature type="domain" description="Orn/DAP/Arg decarboxylase 2 C-terminal" evidence="6">
    <location>
        <begin position="266"/>
        <end position="351"/>
    </location>
</feature>
<dbReference type="PANTHER" id="PTHR43727:SF2">
    <property type="entry name" value="GROUP IV DECARBOXYLASE"/>
    <property type="match status" value="1"/>
</dbReference>
<evidence type="ECO:0000259" key="7">
    <source>
        <dbReference type="Pfam" id="PF02784"/>
    </source>
</evidence>
<feature type="non-terminal residue" evidence="8">
    <location>
        <position position="1"/>
    </location>
</feature>
<feature type="modified residue" description="N6-(pyridoxal phosphate)lysine" evidence="4">
    <location>
        <position position="5"/>
    </location>
</feature>
<evidence type="ECO:0000259" key="6">
    <source>
        <dbReference type="Pfam" id="PF00278"/>
    </source>
</evidence>
<evidence type="ECO:0008006" key="9">
    <source>
        <dbReference type="Google" id="ProtNLM"/>
    </source>
</evidence>
<dbReference type="SUPFAM" id="SSF51419">
    <property type="entry name" value="PLP-binding barrel"/>
    <property type="match status" value="1"/>
</dbReference>
<dbReference type="InterPro" id="IPR022643">
    <property type="entry name" value="De-COase2_C"/>
</dbReference>
<gene>
    <name evidence="8" type="ORF">ENO08_02355</name>
</gene>
<dbReference type="PANTHER" id="PTHR43727">
    <property type="entry name" value="DIAMINOPIMELATE DECARBOXYLASE"/>
    <property type="match status" value="1"/>
</dbReference>
<dbReference type="AlphaFoldDB" id="A0A7V2AU34"/>
<name>A0A7V2AU34_UNCEI</name>
<dbReference type="EMBL" id="DSEC01000165">
    <property type="protein sequence ID" value="HER43286.1"/>
    <property type="molecule type" value="Genomic_DNA"/>
</dbReference>
<proteinExistence type="inferred from homology"/>
<dbReference type="Proteomes" id="UP000886069">
    <property type="component" value="Unassembled WGS sequence"/>
</dbReference>
<evidence type="ECO:0000256" key="2">
    <source>
        <dbReference type="ARBA" id="ARBA00022898"/>
    </source>
</evidence>
<dbReference type="InterPro" id="IPR009006">
    <property type="entry name" value="Ala_racemase/Decarboxylase_C"/>
</dbReference>
<dbReference type="PROSITE" id="PS00878">
    <property type="entry name" value="ODR_DC_2_1"/>
    <property type="match status" value="1"/>
</dbReference>
<dbReference type="Pfam" id="PF00278">
    <property type="entry name" value="Orn_DAP_Arg_deC"/>
    <property type="match status" value="1"/>
</dbReference>
<dbReference type="Pfam" id="PF02784">
    <property type="entry name" value="Orn_Arg_deC_N"/>
    <property type="match status" value="1"/>
</dbReference>
<evidence type="ECO:0000256" key="4">
    <source>
        <dbReference type="PIRSR" id="PIRSR600183-50"/>
    </source>
</evidence>
<sequence>FYAFKCNDLPILVKAVKKAGYQADVAGLFELELALRLGFERILFSGPGKSGEELALAARNPDRVTVIIDNMDELLRLGSMTDGSSMDRKMQVGFRVNSGSAPGAGAPWSKFGFELDRLSEAFRAAGESSNLEWTGLHFHTSWNRTPAAYLENIERIGRFLGGRMQGDGLRNLRFLDIGGGFYPENQAVLLKGTDKGVLLDILQGRRVGAERLREELRIDPFSFCVTDVEPLETFAFEISRSLREHIMPLVPGASIYLEPGRFIAAGSTTILLRVIAVKQHCVIVDGGINMLGDYKFSEYEFSPVVNLTRPSERLERRLIYGPLCDPHDMWGYSYYGDGLQKGDLLAVLHQGAYTFSTAWRFIKPIPPYVAHARGRFVLAKRAERFRDRYAGCKI</sequence>
<keyword evidence="3" id="KW-0456">Lyase</keyword>
<keyword evidence="2 4" id="KW-0663">Pyridoxal phosphate</keyword>
<dbReference type="InterPro" id="IPR000183">
    <property type="entry name" value="Orn/DAP/Arg_de-COase"/>
</dbReference>
<evidence type="ECO:0000256" key="3">
    <source>
        <dbReference type="ARBA" id="ARBA00023239"/>
    </source>
</evidence>
<evidence type="ECO:0000313" key="8">
    <source>
        <dbReference type="EMBL" id="HER43286.1"/>
    </source>
</evidence>
<dbReference type="SUPFAM" id="SSF50621">
    <property type="entry name" value="Alanine racemase C-terminal domain-like"/>
    <property type="match status" value="1"/>
</dbReference>
<feature type="domain" description="Orn/DAP/Arg decarboxylase 2 N-terminal" evidence="7">
    <location>
        <begin position="1"/>
        <end position="181"/>
    </location>
</feature>
<dbReference type="InterPro" id="IPR022653">
    <property type="entry name" value="De-COase2_pyr-phos_BS"/>
</dbReference>
<evidence type="ECO:0000256" key="1">
    <source>
        <dbReference type="ARBA" id="ARBA00001933"/>
    </source>
</evidence>